<dbReference type="PANTHER" id="PTHR48081">
    <property type="entry name" value="AB HYDROLASE SUPERFAMILY PROTEIN C4A8.06C"/>
    <property type="match status" value="1"/>
</dbReference>
<evidence type="ECO:0000256" key="1">
    <source>
        <dbReference type="ARBA" id="ARBA00022801"/>
    </source>
</evidence>
<keyword evidence="1" id="KW-0378">Hydrolase</keyword>
<dbReference type="EMBL" id="LICS01000008">
    <property type="protein sequence ID" value="KRO96054.1"/>
    <property type="molecule type" value="Genomic_DNA"/>
</dbReference>
<dbReference type="InterPro" id="IPR013094">
    <property type="entry name" value="AB_hydrolase_3"/>
</dbReference>
<evidence type="ECO:0000313" key="4">
    <source>
        <dbReference type="Proteomes" id="UP000051027"/>
    </source>
</evidence>
<protein>
    <recommendedName>
        <fullName evidence="2">Alpha/beta hydrolase fold-3 domain-containing protein</fullName>
    </recommendedName>
</protein>
<organism evidence="3 4">
    <name type="scientific">SAR86 cluster bacterium BACL1 MAG-120820-bin45</name>
    <dbReference type="NCBI Taxonomy" id="1655612"/>
    <lineage>
        <taxon>Bacteria</taxon>
        <taxon>Pseudomonadati</taxon>
        <taxon>Pseudomonadota</taxon>
        <taxon>Gammaproteobacteria</taxon>
        <taxon>SAR86 cluster</taxon>
    </lineage>
</organism>
<accession>A0A0R2U980</accession>
<dbReference type="Proteomes" id="UP000051027">
    <property type="component" value="Unassembled WGS sequence"/>
</dbReference>
<dbReference type="STRING" id="1655612.ABS10_04690"/>
<name>A0A0R2U980_9GAMM</name>
<feature type="domain" description="Alpha/beta hydrolase fold-3" evidence="2">
    <location>
        <begin position="111"/>
        <end position="313"/>
    </location>
</feature>
<dbReference type="PANTHER" id="PTHR48081:SF8">
    <property type="entry name" value="ALPHA_BETA HYDROLASE FOLD-3 DOMAIN-CONTAINING PROTEIN-RELATED"/>
    <property type="match status" value="1"/>
</dbReference>
<proteinExistence type="predicted"/>
<evidence type="ECO:0000313" key="3">
    <source>
        <dbReference type="EMBL" id="KRO96054.1"/>
    </source>
</evidence>
<dbReference type="Gene3D" id="3.40.50.1820">
    <property type="entry name" value="alpha/beta hydrolase"/>
    <property type="match status" value="1"/>
</dbReference>
<dbReference type="SUPFAM" id="SSF53474">
    <property type="entry name" value="alpha/beta-Hydrolases"/>
    <property type="match status" value="1"/>
</dbReference>
<dbReference type="GO" id="GO:0016787">
    <property type="term" value="F:hydrolase activity"/>
    <property type="evidence" value="ECO:0007669"/>
    <property type="project" value="UniProtKB-KW"/>
</dbReference>
<dbReference type="InterPro" id="IPR029058">
    <property type="entry name" value="AB_hydrolase_fold"/>
</dbReference>
<evidence type="ECO:0000259" key="2">
    <source>
        <dbReference type="Pfam" id="PF07859"/>
    </source>
</evidence>
<sequence length="338" mass="37852">MTHLILKLFFFAPTWLLRLVTWRKNILINGQILDYQTQIFLALQALQGNAFESIESAAHLRKILDTGRDGLPLNASPVSPVHSQDHIISSNGLEISVREYLPANARNQTTILYFHGGGYVIGNLDSCDGWLKLFSSSMEANIFSLDYRLSPENKFPASLEDANLALEWIASTYDLPISAIGLCGDSAGAHLAASLSTYRSMNGLELPHSQCLIYPMIDPACSSGSQKDFATGYFLTHDIMRWFWEQFLQSQENLLDPCFNLLQDHSNPLPKTLIITAGFDPLCDEGEDYARKIHAAGNDVEQIHYPHLIHGFVNMTALREAKKASMDLSKTYKTYFKS</sequence>
<reference evidence="3 4" key="1">
    <citation type="submission" date="2015-10" db="EMBL/GenBank/DDBJ databases">
        <title>Metagenome-Assembled Genomes uncover a global brackish microbiome.</title>
        <authorList>
            <person name="Hugerth L.W."/>
            <person name="Larsson J."/>
            <person name="Alneberg J."/>
            <person name="Lindh M.V."/>
            <person name="Legrand C."/>
            <person name="Pinhassi J."/>
            <person name="Andersson A.F."/>
        </authorList>
    </citation>
    <scope>NUCLEOTIDE SEQUENCE [LARGE SCALE GENOMIC DNA]</scope>
    <source>
        <strain evidence="3">BACL1 MAG-120820-bin45</strain>
    </source>
</reference>
<dbReference type="AlphaFoldDB" id="A0A0R2U980"/>
<dbReference type="Pfam" id="PF07859">
    <property type="entry name" value="Abhydrolase_3"/>
    <property type="match status" value="1"/>
</dbReference>
<gene>
    <name evidence="3" type="ORF">ABS10_04690</name>
</gene>
<comment type="caution">
    <text evidence="3">The sequence shown here is derived from an EMBL/GenBank/DDBJ whole genome shotgun (WGS) entry which is preliminary data.</text>
</comment>
<dbReference type="InterPro" id="IPR050300">
    <property type="entry name" value="GDXG_lipolytic_enzyme"/>
</dbReference>